<feature type="domain" description="C-type lectin" evidence="4">
    <location>
        <begin position="1"/>
        <end position="81"/>
    </location>
</feature>
<dbReference type="CDD" id="cd00041">
    <property type="entry name" value="CUB"/>
    <property type="match status" value="1"/>
</dbReference>
<dbReference type="PROSITE" id="PS00615">
    <property type="entry name" value="C_TYPE_LECTIN_1"/>
    <property type="match status" value="1"/>
</dbReference>
<dbReference type="SUPFAM" id="SSF49854">
    <property type="entry name" value="Spermadhesin, CUB domain"/>
    <property type="match status" value="1"/>
</dbReference>
<keyword evidence="6" id="KW-1185">Reference proteome</keyword>
<evidence type="ECO:0000256" key="1">
    <source>
        <dbReference type="ARBA" id="ARBA00023157"/>
    </source>
</evidence>
<comment type="caution">
    <text evidence="2">Lacks conserved residue(s) required for the propagation of feature annotation.</text>
</comment>
<dbReference type="SUPFAM" id="SSF56436">
    <property type="entry name" value="C-type lectin-like"/>
    <property type="match status" value="1"/>
</dbReference>
<dbReference type="PROSITE" id="PS01180">
    <property type="entry name" value="CUB"/>
    <property type="match status" value="1"/>
</dbReference>
<dbReference type="Pfam" id="PF00059">
    <property type="entry name" value="Lectin_C"/>
    <property type="match status" value="1"/>
</dbReference>
<dbReference type="Gene3D" id="3.10.100.10">
    <property type="entry name" value="Mannose-Binding Protein A, subunit A"/>
    <property type="match status" value="1"/>
</dbReference>
<protein>
    <recommendedName>
        <fullName evidence="7">CUB domain-containing protein</fullName>
    </recommendedName>
</protein>
<reference evidence="6" key="1">
    <citation type="submission" date="2022-10" db="EMBL/GenBank/DDBJ databases">
        <title>Genome assembly of Pristionchus species.</title>
        <authorList>
            <person name="Yoshida K."/>
            <person name="Sommer R.J."/>
        </authorList>
    </citation>
    <scope>NUCLEOTIDE SEQUENCE [LARGE SCALE GENOMIC DNA]</scope>
    <source>
        <strain evidence="6">RS5460</strain>
    </source>
</reference>
<dbReference type="PROSITE" id="PS50041">
    <property type="entry name" value="C_TYPE_LECTIN_2"/>
    <property type="match status" value="1"/>
</dbReference>
<gene>
    <name evidence="5" type="ORF">PMAYCL1PPCAC_26267</name>
</gene>
<evidence type="ECO:0000256" key="2">
    <source>
        <dbReference type="PROSITE-ProRule" id="PRU00059"/>
    </source>
</evidence>
<dbReference type="CDD" id="cd00037">
    <property type="entry name" value="CLECT"/>
    <property type="match status" value="1"/>
</dbReference>
<sequence length="200" mass="21348">ENDFIRRLAVSRGDVHGLLIGAMSQPDGTFGWLDGSKMDYNNFYPGFPQKDHGDCTAMDTGSNAGQWMNVNCSSKLPVACMRQQNPSEQPAEPTCTGEGYGEGKLIVSPGYPYSASTPCDFVLSVEAGKKVELEILSLEANSCCDSLIIYDGNTGGSVIANLTGIVTSKKFTTPSNVMRASWRPNGGVNVKGVAMVYNSV</sequence>
<dbReference type="Pfam" id="PF00431">
    <property type="entry name" value="CUB"/>
    <property type="match status" value="1"/>
</dbReference>
<dbReference type="PANTHER" id="PTHR22991:SF40">
    <property type="entry name" value="PROTEIN CBG13490"/>
    <property type="match status" value="1"/>
</dbReference>
<evidence type="ECO:0008006" key="7">
    <source>
        <dbReference type="Google" id="ProtNLM"/>
    </source>
</evidence>
<organism evidence="5 6">
    <name type="scientific">Pristionchus mayeri</name>
    <dbReference type="NCBI Taxonomy" id="1317129"/>
    <lineage>
        <taxon>Eukaryota</taxon>
        <taxon>Metazoa</taxon>
        <taxon>Ecdysozoa</taxon>
        <taxon>Nematoda</taxon>
        <taxon>Chromadorea</taxon>
        <taxon>Rhabditida</taxon>
        <taxon>Rhabditina</taxon>
        <taxon>Diplogasteromorpha</taxon>
        <taxon>Diplogasteroidea</taxon>
        <taxon>Neodiplogasteridae</taxon>
        <taxon>Pristionchus</taxon>
    </lineage>
</organism>
<dbReference type="InterPro" id="IPR018378">
    <property type="entry name" value="C-type_lectin_CS"/>
</dbReference>
<dbReference type="InterPro" id="IPR050976">
    <property type="entry name" value="Snaclec"/>
</dbReference>
<feature type="domain" description="CUB" evidence="3">
    <location>
        <begin position="95"/>
        <end position="200"/>
    </location>
</feature>
<feature type="non-terminal residue" evidence="5">
    <location>
        <position position="1"/>
    </location>
</feature>
<evidence type="ECO:0000259" key="4">
    <source>
        <dbReference type="PROSITE" id="PS50041"/>
    </source>
</evidence>
<dbReference type="InterPro" id="IPR016186">
    <property type="entry name" value="C-type_lectin-like/link_sf"/>
</dbReference>
<keyword evidence="1" id="KW-1015">Disulfide bond</keyword>
<dbReference type="InterPro" id="IPR001304">
    <property type="entry name" value="C-type_lectin-like"/>
</dbReference>
<proteinExistence type="predicted"/>
<dbReference type="EMBL" id="BTRK01000005">
    <property type="protein sequence ID" value="GMR56072.1"/>
    <property type="molecule type" value="Genomic_DNA"/>
</dbReference>
<name>A0AAN5D4S2_9BILA</name>
<accession>A0AAN5D4S2</accession>
<dbReference type="SMART" id="SM00042">
    <property type="entry name" value="CUB"/>
    <property type="match status" value="1"/>
</dbReference>
<dbReference type="PANTHER" id="PTHR22991">
    <property type="entry name" value="PROTEIN CBG13490"/>
    <property type="match status" value="1"/>
</dbReference>
<evidence type="ECO:0000259" key="3">
    <source>
        <dbReference type="PROSITE" id="PS01180"/>
    </source>
</evidence>
<evidence type="ECO:0000313" key="6">
    <source>
        <dbReference type="Proteomes" id="UP001328107"/>
    </source>
</evidence>
<dbReference type="Proteomes" id="UP001328107">
    <property type="component" value="Unassembled WGS sequence"/>
</dbReference>
<dbReference type="InterPro" id="IPR035914">
    <property type="entry name" value="Sperma_CUB_dom_sf"/>
</dbReference>
<dbReference type="AlphaFoldDB" id="A0AAN5D4S2"/>
<dbReference type="Gene3D" id="2.60.120.290">
    <property type="entry name" value="Spermadhesin, CUB domain"/>
    <property type="match status" value="1"/>
</dbReference>
<comment type="caution">
    <text evidence="5">The sequence shown here is derived from an EMBL/GenBank/DDBJ whole genome shotgun (WGS) entry which is preliminary data.</text>
</comment>
<dbReference type="InterPro" id="IPR000859">
    <property type="entry name" value="CUB_dom"/>
</dbReference>
<evidence type="ECO:0000313" key="5">
    <source>
        <dbReference type="EMBL" id="GMR56072.1"/>
    </source>
</evidence>
<dbReference type="InterPro" id="IPR016187">
    <property type="entry name" value="CTDL_fold"/>
</dbReference>